<name>A0A2S1QV05_9FLAO</name>
<protein>
    <submittedName>
        <fullName evidence="1">Uncharacterized protein</fullName>
    </submittedName>
</protein>
<sequence length="150" mass="17344">MKEQISTVYLAFKFAILDHAYSKNEIIGIISYNSILMENYLDTFGENELDSLINLYAKGGDISVSSKIVLELLRKKTLETNPNYGQILKTLDTMPWLGGLDTSKEHEIAELIYFEEEIENFQMTEAVISRIKHCVNGYQEYDIERYLNNN</sequence>
<dbReference type="EMBL" id="CP029186">
    <property type="protein sequence ID" value="AWH84248.1"/>
    <property type="molecule type" value="Genomic_DNA"/>
</dbReference>
<dbReference type="KEGG" id="falb:HYN59_03580"/>
<proteinExistence type="predicted"/>
<reference evidence="1 2" key="1">
    <citation type="submission" date="2018-04" db="EMBL/GenBank/DDBJ databases">
        <title>Genome sequencing of Flavobacterium sp. HYN0059.</title>
        <authorList>
            <person name="Yi H."/>
            <person name="Baek C."/>
        </authorList>
    </citation>
    <scope>NUCLEOTIDE SEQUENCE [LARGE SCALE GENOMIC DNA]</scope>
    <source>
        <strain evidence="1 2">HYN0059</strain>
    </source>
</reference>
<dbReference type="Proteomes" id="UP000244929">
    <property type="component" value="Chromosome"/>
</dbReference>
<dbReference type="RefSeq" id="WP_108776957.1">
    <property type="nucleotide sequence ID" value="NZ_CP029186.1"/>
</dbReference>
<gene>
    <name evidence="1" type="ORF">HYN59_03580</name>
</gene>
<organism evidence="1 2">
    <name type="scientific">Flavobacterium album</name>
    <dbReference type="NCBI Taxonomy" id="2175091"/>
    <lineage>
        <taxon>Bacteria</taxon>
        <taxon>Pseudomonadati</taxon>
        <taxon>Bacteroidota</taxon>
        <taxon>Flavobacteriia</taxon>
        <taxon>Flavobacteriales</taxon>
        <taxon>Flavobacteriaceae</taxon>
        <taxon>Flavobacterium</taxon>
    </lineage>
</organism>
<keyword evidence="2" id="KW-1185">Reference proteome</keyword>
<evidence type="ECO:0000313" key="1">
    <source>
        <dbReference type="EMBL" id="AWH84248.1"/>
    </source>
</evidence>
<evidence type="ECO:0000313" key="2">
    <source>
        <dbReference type="Proteomes" id="UP000244929"/>
    </source>
</evidence>
<accession>A0A2S1QV05</accession>
<dbReference type="AlphaFoldDB" id="A0A2S1QV05"/>